<dbReference type="InterPro" id="IPR036866">
    <property type="entry name" value="RibonucZ/Hydroxyglut_hydro"/>
</dbReference>
<evidence type="ECO:0000313" key="4">
    <source>
        <dbReference type="Proteomes" id="UP001236620"/>
    </source>
</evidence>
<feature type="transmembrane region" description="Helical" evidence="1">
    <location>
        <begin position="336"/>
        <end position="356"/>
    </location>
</feature>
<feature type="transmembrane region" description="Helical" evidence="1">
    <location>
        <begin position="439"/>
        <end position="457"/>
    </location>
</feature>
<evidence type="ECO:0000313" key="3">
    <source>
        <dbReference type="EMBL" id="MDQ0568085.1"/>
    </source>
</evidence>
<evidence type="ECO:0000256" key="1">
    <source>
        <dbReference type="SAM" id="Phobius"/>
    </source>
</evidence>
<sequence length="688" mass="82295">MDKLKLFSIDFYRYLVNKHFFLMFLLLSCCFCCNLINSFDLKYLILTILFLSISISLNYKNFHLILIIFIVICLVFLGYKLWFKHDDLSFLNNKELQAKVVSKHNNYAILKYKNIKFYVSDFDNKFLLDQKINIIGTFKKLESNTNYYQFDFFDYLNKQFVTHQLDKYKINDISNGIRSSEWLSKNIYSNNLVSMFLLDKNNKSSELNKVLSDLNLEFLLVLSSFNIHLFSRFFYKLNHKYKWTISLKYLFYVIVFLISYLTNFSYASLRIVVYFLVNEYFIFSKKKAPLIFKRFICLIICFLLTPSFLTSSSVLFVILAFLFVYENMFRNKFLNYITRSSLFTFYFIPLQIYTFYSFSIVTQISLIFLRPLFALIYFTIPIWLLINTSLLTNSLYKILTWIKAINFNINLGYFNVMFLLVVYLIVLIVMMYEFRNYKTWILLFFVLLVCYLINWLLKPGVFLSMLNVGNANTFIFHDKYKNITIINDCGTDAGFSKQIPYEFLKYYGINKVDLIIISHYHADHFNGLETIQKHIIVDQVIDYNNFEHIKSFKGVNLYFFWNNLKSENNRSLVHILEYRDVRILFTGDIEKEAELNLVNNAYFRYVLSLKPIDILQIPHHGSKSSSTEEFIKLINPKYGLISANLRTYNFPNIETLTTLFKYNITYFETEKIGNCFFDYSSYRFWFKK</sequence>
<proteinExistence type="predicted"/>
<feature type="transmembrane region" description="Helical" evidence="1">
    <location>
        <begin position="368"/>
        <end position="391"/>
    </location>
</feature>
<feature type="domain" description="Metallo-beta-lactamase" evidence="2">
    <location>
        <begin position="470"/>
        <end position="548"/>
    </location>
</feature>
<dbReference type="PANTHER" id="PTHR30619:SF7">
    <property type="entry name" value="BETA-LACTAMASE DOMAIN PROTEIN"/>
    <property type="match status" value="1"/>
</dbReference>
<dbReference type="InterPro" id="IPR052159">
    <property type="entry name" value="Competence_DNA_uptake"/>
</dbReference>
<feature type="transmembrane region" description="Helical" evidence="1">
    <location>
        <begin position="64"/>
        <end position="83"/>
    </location>
</feature>
<dbReference type="PROSITE" id="PS51257">
    <property type="entry name" value="PROKAR_LIPOPROTEIN"/>
    <property type="match status" value="1"/>
</dbReference>
<accession>A0ABU0NF63</accession>
<comment type="caution">
    <text evidence="3">The sequence shown here is derived from an EMBL/GenBank/DDBJ whole genome shotgun (WGS) entry which is preliminary data.</text>
</comment>
<dbReference type="Proteomes" id="UP001236620">
    <property type="component" value="Unassembled WGS sequence"/>
</dbReference>
<dbReference type="InterPro" id="IPR001279">
    <property type="entry name" value="Metallo-B-lactamas"/>
</dbReference>
<dbReference type="RefSeq" id="WP_307445494.1">
    <property type="nucleotide sequence ID" value="NZ_JAUSWP010000009.1"/>
</dbReference>
<feature type="domain" description="Metallo-beta-lactamase" evidence="2">
    <location>
        <begin position="569"/>
        <end position="642"/>
    </location>
</feature>
<protein>
    <submittedName>
        <fullName evidence="3">Competence protein ComEC</fullName>
    </submittedName>
</protein>
<dbReference type="Pfam" id="PF00753">
    <property type="entry name" value="Lactamase_B"/>
    <property type="match status" value="2"/>
</dbReference>
<dbReference type="SUPFAM" id="SSF56281">
    <property type="entry name" value="Metallo-hydrolase/oxidoreductase"/>
    <property type="match status" value="1"/>
</dbReference>
<feature type="transmembrane region" description="Helical" evidence="1">
    <location>
        <begin position="411"/>
        <end position="432"/>
    </location>
</feature>
<gene>
    <name evidence="3" type="ORF">J2Z63_000734</name>
</gene>
<reference evidence="3" key="1">
    <citation type="submission" date="2023-07" db="EMBL/GenBank/DDBJ databases">
        <title>Genomic Encyclopedia of Type Strains, Phase IV (KMG-IV): sequencing the most valuable type-strain genomes for metagenomic binning, comparative biology and taxonomic classification.</title>
        <authorList>
            <person name="Goeker M."/>
        </authorList>
    </citation>
    <scope>NUCLEOTIDE SEQUENCE [LARGE SCALE GENOMIC DNA]</scope>
    <source>
        <strain evidence="3">DSM 22019</strain>
    </source>
</reference>
<feature type="transmembrane region" description="Helical" evidence="1">
    <location>
        <begin position="20"/>
        <end position="37"/>
    </location>
</feature>
<dbReference type="Gene3D" id="3.60.15.10">
    <property type="entry name" value="Ribonuclease Z/Hydroxyacylglutathione hydrolase-like"/>
    <property type="match status" value="2"/>
</dbReference>
<dbReference type="EMBL" id="JAUSWP010000009">
    <property type="protein sequence ID" value="MDQ0568085.1"/>
    <property type="molecule type" value="Genomic_DNA"/>
</dbReference>
<name>A0ABU0NF63_9MOLU</name>
<feature type="transmembrane region" description="Helical" evidence="1">
    <location>
        <begin position="295"/>
        <end position="324"/>
    </location>
</feature>
<evidence type="ECO:0000259" key="2">
    <source>
        <dbReference type="Pfam" id="PF00753"/>
    </source>
</evidence>
<keyword evidence="4" id="KW-1185">Reference proteome</keyword>
<feature type="transmembrane region" description="Helical" evidence="1">
    <location>
        <begin position="243"/>
        <end position="261"/>
    </location>
</feature>
<keyword evidence="1" id="KW-1133">Transmembrane helix</keyword>
<keyword evidence="1" id="KW-0812">Transmembrane</keyword>
<dbReference type="PANTHER" id="PTHR30619">
    <property type="entry name" value="DNA INTERNALIZATION/COMPETENCE PROTEIN COMEC/REC2"/>
    <property type="match status" value="1"/>
</dbReference>
<organism evidence="3 4">
    <name type="scientific">Mycoplasma yeatsii</name>
    <dbReference type="NCBI Taxonomy" id="51365"/>
    <lineage>
        <taxon>Bacteria</taxon>
        <taxon>Bacillati</taxon>
        <taxon>Mycoplasmatota</taxon>
        <taxon>Mollicutes</taxon>
        <taxon>Mycoplasmataceae</taxon>
        <taxon>Mycoplasma</taxon>
    </lineage>
</organism>
<keyword evidence="1" id="KW-0472">Membrane</keyword>